<reference evidence="3 4" key="1">
    <citation type="submission" date="2024-11" db="EMBL/GenBank/DDBJ databases">
        <title>Chromosome-level genome assembly of the freshwater bivalve Anodonta woodiana.</title>
        <authorList>
            <person name="Chen X."/>
        </authorList>
    </citation>
    <scope>NUCLEOTIDE SEQUENCE [LARGE SCALE GENOMIC DNA]</scope>
    <source>
        <strain evidence="3">MN2024</strain>
        <tissue evidence="3">Gills</tissue>
    </source>
</reference>
<organism evidence="3 4">
    <name type="scientific">Sinanodonta woodiana</name>
    <name type="common">Chinese pond mussel</name>
    <name type="synonym">Anodonta woodiana</name>
    <dbReference type="NCBI Taxonomy" id="1069815"/>
    <lineage>
        <taxon>Eukaryota</taxon>
        <taxon>Metazoa</taxon>
        <taxon>Spiralia</taxon>
        <taxon>Lophotrochozoa</taxon>
        <taxon>Mollusca</taxon>
        <taxon>Bivalvia</taxon>
        <taxon>Autobranchia</taxon>
        <taxon>Heteroconchia</taxon>
        <taxon>Palaeoheterodonta</taxon>
        <taxon>Unionida</taxon>
        <taxon>Unionoidea</taxon>
        <taxon>Unionidae</taxon>
        <taxon>Unioninae</taxon>
        <taxon>Sinanodonta</taxon>
    </lineage>
</organism>
<name>A0ABD3XJV3_SINWO</name>
<accession>A0ABD3XJV3</accession>
<dbReference type="PANTHER" id="PTHR23248:SF9">
    <property type="entry name" value="PHOSPHOLIPID SCRAMBLASE"/>
    <property type="match status" value="1"/>
</dbReference>
<comment type="similarity">
    <text evidence="1 2">Belongs to the phospholipid scramblase family.</text>
</comment>
<comment type="function">
    <text evidence="2">May mediate accelerated ATP-independent bidirectional transbilayer migration of phospholipids upon binding calcium ions that results in a loss of phospholipid asymmetry in the plasma membrane.</text>
</comment>
<dbReference type="PANTHER" id="PTHR23248">
    <property type="entry name" value="PHOSPHOLIPID SCRAMBLASE-RELATED"/>
    <property type="match status" value="1"/>
</dbReference>
<comment type="caution">
    <text evidence="3">The sequence shown here is derived from an EMBL/GenBank/DDBJ whole genome shotgun (WGS) entry which is preliminary data.</text>
</comment>
<dbReference type="EMBL" id="JBJQND010000002">
    <property type="protein sequence ID" value="KAL3885708.1"/>
    <property type="molecule type" value="Genomic_DNA"/>
</dbReference>
<dbReference type="InterPro" id="IPR005552">
    <property type="entry name" value="Scramblase"/>
</dbReference>
<gene>
    <name evidence="3" type="ORF">ACJMK2_025754</name>
</gene>
<protein>
    <recommendedName>
        <fullName evidence="2">Phospholipid scramblase</fullName>
    </recommendedName>
</protein>
<sequence length="247" mass="28197">MWAPVTDQPTGSAFADIRGLPLGLQKLAVSNKIQIDQHLDLVEVLLGWSRPNRYSVYNSPKEDTQHFLYIEEVSDCYARQCLGAARSFVLKFTDQDLNEVVQVERMATCTRGCCCLVGCNLPELSVETPPGFLVATIREEKSCFRPVYQIYDADDTPLYSLQTKCCYPKVYSCFSDISVMITDVETGDEVAELFKQTKKSGREFTGAENKIFIEYLKDLDVKQKIILLCSIFLIDFHFFEHDSRWCC</sequence>
<dbReference type="Proteomes" id="UP001634394">
    <property type="component" value="Unassembled WGS sequence"/>
</dbReference>
<dbReference type="Pfam" id="PF03803">
    <property type="entry name" value="Scramblase"/>
    <property type="match status" value="1"/>
</dbReference>
<evidence type="ECO:0000256" key="2">
    <source>
        <dbReference type="RuleBase" id="RU363116"/>
    </source>
</evidence>
<proteinExistence type="inferred from homology"/>
<keyword evidence="4" id="KW-1185">Reference proteome</keyword>
<keyword evidence="2" id="KW-0449">Lipoprotein</keyword>
<comment type="cofactor">
    <cofactor evidence="2">
        <name>Ca(2+)</name>
        <dbReference type="ChEBI" id="CHEBI:29108"/>
    </cofactor>
</comment>
<evidence type="ECO:0000313" key="4">
    <source>
        <dbReference type="Proteomes" id="UP001634394"/>
    </source>
</evidence>
<evidence type="ECO:0000256" key="1">
    <source>
        <dbReference type="ARBA" id="ARBA00005350"/>
    </source>
</evidence>
<dbReference type="AlphaFoldDB" id="A0ABD3XJV3"/>
<keyword evidence="2" id="KW-0564">Palmitate</keyword>
<evidence type="ECO:0000313" key="3">
    <source>
        <dbReference type="EMBL" id="KAL3885708.1"/>
    </source>
</evidence>
<keyword evidence="2" id="KW-0106">Calcium</keyword>